<dbReference type="InterPro" id="IPR001647">
    <property type="entry name" value="HTH_TetR"/>
</dbReference>
<proteinExistence type="predicted"/>
<dbReference type="EMBL" id="JBHLYR010000012">
    <property type="protein sequence ID" value="MFB9991078.1"/>
    <property type="molecule type" value="Genomic_DNA"/>
</dbReference>
<dbReference type="PRINTS" id="PR00455">
    <property type="entry name" value="HTHTETR"/>
</dbReference>
<evidence type="ECO:0000256" key="4">
    <source>
        <dbReference type="PROSITE-ProRule" id="PRU00335"/>
    </source>
</evidence>
<reference evidence="7 8" key="1">
    <citation type="submission" date="2024-09" db="EMBL/GenBank/DDBJ databases">
        <authorList>
            <person name="Sun Q."/>
            <person name="Mori K."/>
        </authorList>
    </citation>
    <scope>NUCLEOTIDE SEQUENCE [LARGE SCALE GENOMIC DNA]</scope>
    <source>
        <strain evidence="7 8">JCM 13503</strain>
    </source>
</reference>
<gene>
    <name evidence="7" type="ORF">ACFFLM_03650</name>
</gene>
<dbReference type="PANTHER" id="PTHR30055:SF234">
    <property type="entry name" value="HTH-TYPE TRANSCRIPTIONAL REGULATOR BETI"/>
    <property type="match status" value="1"/>
</dbReference>
<dbReference type="Gene3D" id="1.10.10.60">
    <property type="entry name" value="Homeodomain-like"/>
    <property type="match status" value="1"/>
</dbReference>
<dbReference type="Proteomes" id="UP001589733">
    <property type="component" value="Unassembled WGS sequence"/>
</dbReference>
<keyword evidence="3" id="KW-0804">Transcription</keyword>
<evidence type="ECO:0000256" key="2">
    <source>
        <dbReference type="ARBA" id="ARBA00023125"/>
    </source>
</evidence>
<dbReference type="InterPro" id="IPR009057">
    <property type="entry name" value="Homeodomain-like_sf"/>
</dbReference>
<dbReference type="Gene3D" id="1.10.357.10">
    <property type="entry name" value="Tetracycline Repressor, domain 2"/>
    <property type="match status" value="1"/>
</dbReference>
<name>A0ABV6AUB3_9DEIO</name>
<dbReference type="PROSITE" id="PS50977">
    <property type="entry name" value="HTH_TETR_2"/>
    <property type="match status" value="1"/>
</dbReference>
<dbReference type="InterPro" id="IPR023772">
    <property type="entry name" value="DNA-bd_HTH_TetR-type_CS"/>
</dbReference>
<evidence type="ECO:0000256" key="3">
    <source>
        <dbReference type="ARBA" id="ARBA00023163"/>
    </source>
</evidence>
<dbReference type="SUPFAM" id="SSF46689">
    <property type="entry name" value="Homeodomain-like"/>
    <property type="match status" value="1"/>
</dbReference>
<evidence type="ECO:0000313" key="7">
    <source>
        <dbReference type="EMBL" id="MFB9991078.1"/>
    </source>
</evidence>
<evidence type="ECO:0000259" key="6">
    <source>
        <dbReference type="PROSITE" id="PS50977"/>
    </source>
</evidence>
<comment type="caution">
    <text evidence="7">The sequence shown here is derived from an EMBL/GenBank/DDBJ whole genome shotgun (WGS) entry which is preliminary data.</text>
</comment>
<keyword evidence="1" id="KW-0805">Transcription regulation</keyword>
<feature type="DNA-binding region" description="H-T-H motif" evidence="4">
    <location>
        <begin position="50"/>
        <end position="69"/>
    </location>
</feature>
<dbReference type="Pfam" id="PF00440">
    <property type="entry name" value="TetR_N"/>
    <property type="match status" value="1"/>
</dbReference>
<keyword evidence="2 4" id="KW-0238">DNA-binding</keyword>
<sequence>MRRATDIPAEQAAKRGAGRPRRTPDQPQTRDQALDAAEYLLETQGYVGASMSDVARAVGISKPALYHHFPTKETLFLGVAQRLIERDAAGMAAAIASGPAVTGQLEALAAWMFGTGRHTERMLRDAVRFLEPQHAELIAQKFTVQMLAQVEQVMRVGIETSQLEPHDATLSAWAFMGLLSVFTETHGRLARSDLPGELVRLIVNGIGPR</sequence>
<dbReference type="PANTHER" id="PTHR30055">
    <property type="entry name" value="HTH-TYPE TRANSCRIPTIONAL REGULATOR RUTR"/>
    <property type="match status" value="1"/>
</dbReference>
<feature type="domain" description="HTH tetR-type" evidence="6">
    <location>
        <begin position="27"/>
        <end position="87"/>
    </location>
</feature>
<evidence type="ECO:0000256" key="5">
    <source>
        <dbReference type="SAM" id="MobiDB-lite"/>
    </source>
</evidence>
<feature type="region of interest" description="Disordered" evidence="5">
    <location>
        <begin position="1"/>
        <end position="30"/>
    </location>
</feature>
<dbReference type="InterPro" id="IPR050109">
    <property type="entry name" value="HTH-type_TetR-like_transc_reg"/>
</dbReference>
<evidence type="ECO:0000256" key="1">
    <source>
        <dbReference type="ARBA" id="ARBA00023015"/>
    </source>
</evidence>
<evidence type="ECO:0000313" key="8">
    <source>
        <dbReference type="Proteomes" id="UP001589733"/>
    </source>
</evidence>
<accession>A0ABV6AUB3</accession>
<dbReference type="RefSeq" id="WP_380005656.1">
    <property type="nucleotide sequence ID" value="NZ_JBHLYR010000012.1"/>
</dbReference>
<protein>
    <submittedName>
        <fullName evidence="7">TetR/AcrR family transcriptional regulator</fullName>
    </submittedName>
</protein>
<dbReference type="PROSITE" id="PS01081">
    <property type="entry name" value="HTH_TETR_1"/>
    <property type="match status" value="1"/>
</dbReference>
<keyword evidence="8" id="KW-1185">Reference proteome</keyword>
<organism evidence="7 8">
    <name type="scientific">Deinococcus oregonensis</name>
    <dbReference type="NCBI Taxonomy" id="1805970"/>
    <lineage>
        <taxon>Bacteria</taxon>
        <taxon>Thermotogati</taxon>
        <taxon>Deinococcota</taxon>
        <taxon>Deinococci</taxon>
        <taxon>Deinococcales</taxon>
        <taxon>Deinococcaceae</taxon>
        <taxon>Deinococcus</taxon>
    </lineage>
</organism>